<accession>A0A4R0RXR0</accession>
<dbReference type="AlphaFoldDB" id="A0A4R0RXR0"/>
<feature type="signal peptide" evidence="1">
    <location>
        <begin position="1"/>
        <end position="21"/>
    </location>
</feature>
<dbReference type="EMBL" id="RWJN01000013">
    <property type="protein sequence ID" value="TCD70869.1"/>
    <property type="molecule type" value="Genomic_DNA"/>
</dbReference>
<dbReference type="Proteomes" id="UP000292702">
    <property type="component" value="Unassembled WGS sequence"/>
</dbReference>
<keyword evidence="3" id="KW-1185">Reference proteome</keyword>
<organism evidence="2 3">
    <name type="scientific">Steccherinum ochraceum</name>
    <dbReference type="NCBI Taxonomy" id="92696"/>
    <lineage>
        <taxon>Eukaryota</taxon>
        <taxon>Fungi</taxon>
        <taxon>Dikarya</taxon>
        <taxon>Basidiomycota</taxon>
        <taxon>Agaricomycotina</taxon>
        <taxon>Agaricomycetes</taxon>
        <taxon>Polyporales</taxon>
        <taxon>Steccherinaceae</taxon>
        <taxon>Steccherinum</taxon>
    </lineage>
</organism>
<gene>
    <name evidence="2" type="ORF">EIP91_001177</name>
</gene>
<feature type="chain" id="PRO_5020893682" evidence="1">
    <location>
        <begin position="22"/>
        <end position="131"/>
    </location>
</feature>
<evidence type="ECO:0000256" key="1">
    <source>
        <dbReference type="SAM" id="SignalP"/>
    </source>
</evidence>
<reference evidence="2 3" key="1">
    <citation type="submission" date="2018-11" db="EMBL/GenBank/DDBJ databases">
        <title>Genome assembly of Steccherinum ochraceum LE-BIN_3174, the white-rot fungus of the Steccherinaceae family (The Residual Polyporoid clade, Polyporales, Basidiomycota).</title>
        <authorList>
            <person name="Fedorova T.V."/>
            <person name="Glazunova O.A."/>
            <person name="Landesman E.O."/>
            <person name="Moiseenko K.V."/>
            <person name="Psurtseva N.V."/>
            <person name="Savinova O.S."/>
            <person name="Shakhova N.V."/>
            <person name="Tyazhelova T.V."/>
            <person name="Vasina D.V."/>
        </authorList>
    </citation>
    <scope>NUCLEOTIDE SEQUENCE [LARGE SCALE GENOMIC DNA]</scope>
    <source>
        <strain evidence="2 3">LE-BIN_3174</strain>
    </source>
</reference>
<evidence type="ECO:0000313" key="2">
    <source>
        <dbReference type="EMBL" id="TCD70869.1"/>
    </source>
</evidence>
<dbReference type="OrthoDB" id="2317741at2759"/>
<sequence length="131" mass="14108">MNTLMNMFFFALITFTAFAAALPVYLRDVFVPPITSPDAGTIWVVGQTHNVTWDINGAPSQITNTNGTIVLVTNGRLDLENPLADNFSILDGFHPVTVPDVPDSADYALVLFGDSGNISPNFTIIHTAPSL</sequence>
<comment type="caution">
    <text evidence="2">The sequence shown here is derived from an EMBL/GenBank/DDBJ whole genome shotgun (WGS) entry which is preliminary data.</text>
</comment>
<proteinExistence type="predicted"/>
<name>A0A4R0RXR0_9APHY</name>
<keyword evidence="1" id="KW-0732">Signal</keyword>
<dbReference type="STRING" id="92696.A0A4R0RXR0"/>
<protein>
    <submittedName>
        <fullName evidence="2">Uncharacterized protein</fullName>
    </submittedName>
</protein>
<evidence type="ECO:0000313" key="3">
    <source>
        <dbReference type="Proteomes" id="UP000292702"/>
    </source>
</evidence>